<gene>
    <name evidence="1" type="ORF">V6N11_081286</name>
</gene>
<evidence type="ECO:0000313" key="2">
    <source>
        <dbReference type="Proteomes" id="UP001396334"/>
    </source>
</evidence>
<sequence>MTCFVKQVHSSEICFSKDSTLPVGGTRISKPASASDGCKFITKPWQKNLKEPEDNSKILRPNVAYLQRSGFGDRQIAAMVDVMRRKINEVATYPDFFRQHGLKKRMKLWHRLLKEKGASCSLSEMLD</sequence>
<dbReference type="Proteomes" id="UP001396334">
    <property type="component" value="Unassembled WGS sequence"/>
</dbReference>
<accession>A0ABR2QJT0</accession>
<name>A0ABR2QJT0_9ROSI</name>
<evidence type="ECO:0000313" key="1">
    <source>
        <dbReference type="EMBL" id="KAK9000800.1"/>
    </source>
</evidence>
<protein>
    <submittedName>
        <fullName evidence="1">Uncharacterized protein</fullName>
    </submittedName>
</protein>
<comment type="caution">
    <text evidence="1">The sequence shown here is derived from an EMBL/GenBank/DDBJ whole genome shotgun (WGS) entry which is preliminary data.</text>
</comment>
<keyword evidence="2" id="KW-1185">Reference proteome</keyword>
<proteinExistence type="predicted"/>
<reference evidence="1 2" key="1">
    <citation type="journal article" date="2024" name="G3 (Bethesda)">
        <title>Genome assembly of Hibiscus sabdariffa L. provides insights into metabolisms of medicinal natural products.</title>
        <authorList>
            <person name="Kim T."/>
        </authorList>
    </citation>
    <scope>NUCLEOTIDE SEQUENCE [LARGE SCALE GENOMIC DNA]</scope>
    <source>
        <strain evidence="1">TK-2024</strain>
        <tissue evidence="1">Old leaves</tissue>
    </source>
</reference>
<dbReference type="EMBL" id="JBBPBN010000037">
    <property type="protein sequence ID" value="KAK9000800.1"/>
    <property type="molecule type" value="Genomic_DNA"/>
</dbReference>
<organism evidence="1 2">
    <name type="scientific">Hibiscus sabdariffa</name>
    <name type="common">roselle</name>
    <dbReference type="NCBI Taxonomy" id="183260"/>
    <lineage>
        <taxon>Eukaryota</taxon>
        <taxon>Viridiplantae</taxon>
        <taxon>Streptophyta</taxon>
        <taxon>Embryophyta</taxon>
        <taxon>Tracheophyta</taxon>
        <taxon>Spermatophyta</taxon>
        <taxon>Magnoliopsida</taxon>
        <taxon>eudicotyledons</taxon>
        <taxon>Gunneridae</taxon>
        <taxon>Pentapetalae</taxon>
        <taxon>rosids</taxon>
        <taxon>malvids</taxon>
        <taxon>Malvales</taxon>
        <taxon>Malvaceae</taxon>
        <taxon>Malvoideae</taxon>
        <taxon>Hibiscus</taxon>
    </lineage>
</organism>